<accession>A0A0A5I2H0</accession>
<protein>
    <submittedName>
        <fullName evidence="3">Tellurite resistance protein</fullName>
    </submittedName>
</protein>
<dbReference type="PANTHER" id="PTHR38432">
    <property type="entry name" value="TELA-LIKE PROTEIN SAOUHSC_01408"/>
    <property type="match status" value="1"/>
</dbReference>
<evidence type="ECO:0000256" key="1">
    <source>
        <dbReference type="ARBA" id="ARBA00005541"/>
    </source>
</evidence>
<comment type="similarity">
    <text evidence="1 2">Belongs to the TelA family.</text>
</comment>
<name>A0A0A5I2H0_9BACI</name>
<organism evidence="3 4">
    <name type="scientific">Pontibacillus marinus BH030004 = DSM 16465</name>
    <dbReference type="NCBI Taxonomy" id="1385511"/>
    <lineage>
        <taxon>Bacteria</taxon>
        <taxon>Bacillati</taxon>
        <taxon>Bacillota</taxon>
        <taxon>Bacilli</taxon>
        <taxon>Bacillales</taxon>
        <taxon>Bacillaceae</taxon>
        <taxon>Pontibacillus</taxon>
    </lineage>
</organism>
<dbReference type="STRING" id="1385511.GCA_000425225_02645"/>
<dbReference type="RefSeq" id="WP_027446324.1">
    <property type="nucleotide sequence ID" value="NZ_AULJ01000033.1"/>
</dbReference>
<gene>
    <name evidence="3" type="ORF">N783_02460</name>
</gene>
<sequence>MSENSLHRDKEAEMNDQDLREAMTLIEKEDIDRLNEEAKAYAERFESSKDDSLSEVMRELEDLGEMEQRVAGETMETLKRPVNDLMSKSNNDIPETLNELEAIVSDLDPKRTEGNGVQRFFYKLSKKKPIERYMKKYETVDSKIDTVVRSLLAGKDRLEEDSVELQLIKENAQKRIYDLDKQIYLGKKLFELLKEKEATGEYDQALLTEGKEKIITRTRNMTQMKSVLHQSISSVDIIKKNNEKLKESIRNAVTLTKNIITVSASIQLALNNQRKVIDTVNGVNKATEEMLLSNSRNLKENAEETTQMMENPAISMEALQESFDNVFEALKTTEHSSDRIIASSEQFIEEMDALNENVRKKLSQTSSHTQRALQE</sequence>
<comment type="caution">
    <text evidence="3">The sequence shown here is derived from an EMBL/GenBank/DDBJ whole genome shotgun (WGS) entry which is preliminary data.</text>
</comment>
<dbReference type="eggNOG" id="COG3853">
    <property type="taxonomic scope" value="Bacteria"/>
</dbReference>
<evidence type="ECO:0000313" key="3">
    <source>
        <dbReference type="EMBL" id="KGX90027.1"/>
    </source>
</evidence>
<proteinExistence type="inferred from homology"/>
<dbReference type="InterPro" id="IPR008863">
    <property type="entry name" value="Toxic_anion-R_TelA"/>
</dbReference>
<keyword evidence="4" id="KW-1185">Reference proteome</keyword>
<dbReference type="PANTHER" id="PTHR38432:SF1">
    <property type="entry name" value="TELA-LIKE PROTEIN SAOUHSC_01408"/>
    <property type="match status" value="1"/>
</dbReference>
<reference evidence="3 4" key="1">
    <citation type="submission" date="2013-08" db="EMBL/GenBank/DDBJ databases">
        <authorList>
            <person name="Huang J."/>
            <person name="Wang G."/>
        </authorList>
    </citation>
    <scope>NUCLEOTIDE SEQUENCE [LARGE SCALE GENOMIC DNA]</scope>
    <source>
        <strain evidence="3 4">BH030004</strain>
    </source>
</reference>
<dbReference type="OrthoDB" id="2958429at2"/>
<dbReference type="EMBL" id="AVPF01000010">
    <property type="protein sequence ID" value="KGX90027.1"/>
    <property type="molecule type" value="Genomic_DNA"/>
</dbReference>
<evidence type="ECO:0000256" key="2">
    <source>
        <dbReference type="PIRNR" id="PIRNR026508"/>
    </source>
</evidence>
<dbReference type="PIRSF" id="PIRSF026508">
    <property type="entry name" value="TelA"/>
    <property type="match status" value="1"/>
</dbReference>
<dbReference type="Proteomes" id="UP000030403">
    <property type="component" value="Unassembled WGS sequence"/>
</dbReference>
<dbReference type="AlphaFoldDB" id="A0A0A5I2H0"/>
<evidence type="ECO:0000313" key="4">
    <source>
        <dbReference type="Proteomes" id="UP000030403"/>
    </source>
</evidence>
<dbReference type="Pfam" id="PF05816">
    <property type="entry name" value="TelA"/>
    <property type="match status" value="1"/>
</dbReference>